<dbReference type="InterPro" id="IPR011034">
    <property type="entry name" value="Formyl_transferase-like_C_sf"/>
</dbReference>
<dbReference type="Pfam" id="PF02245">
    <property type="entry name" value="Pur_DNA_glyco"/>
    <property type="match status" value="1"/>
</dbReference>
<dbReference type="SUPFAM" id="SSF50486">
    <property type="entry name" value="FMT C-terminal domain-like"/>
    <property type="match status" value="1"/>
</dbReference>
<dbReference type="InterPro" id="IPR036995">
    <property type="entry name" value="MPG_sf"/>
</dbReference>
<evidence type="ECO:0000256" key="5">
    <source>
        <dbReference type="HAMAP-Rule" id="MF_00527"/>
    </source>
</evidence>
<comment type="caution">
    <text evidence="6">The sequence shown here is derived from an EMBL/GenBank/DDBJ whole genome shotgun (WGS) entry which is preliminary data.</text>
</comment>
<comment type="similarity">
    <text evidence="1 5">Belongs to the DNA glycosylase MPG family.</text>
</comment>
<name>A0ABW1JZ95_9NOCA</name>
<protein>
    <recommendedName>
        <fullName evidence="5">Putative 3-methyladenine DNA glycosylase</fullName>
        <ecNumber evidence="5">3.2.2.-</ecNumber>
    </recommendedName>
</protein>
<keyword evidence="2 5" id="KW-0227">DNA damage</keyword>
<evidence type="ECO:0000256" key="4">
    <source>
        <dbReference type="ARBA" id="ARBA00023204"/>
    </source>
</evidence>
<dbReference type="PANTHER" id="PTHR10429:SF0">
    <property type="entry name" value="DNA-3-METHYLADENINE GLYCOSYLASE"/>
    <property type="match status" value="1"/>
</dbReference>
<reference evidence="7" key="1">
    <citation type="journal article" date="2019" name="Int. J. Syst. Evol. Microbiol.">
        <title>The Global Catalogue of Microorganisms (GCM) 10K type strain sequencing project: providing services to taxonomists for standard genome sequencing and annotation.</title>
        <authorList>
            <consortium name="The Broad Institute Genomics Platform"/>
            <consortium name="The Broad Institute Genome Sequencing Center for Infectious Disease"/>
            <person name="Wu L."/>
            <person name="Ma J."/>
        </authorList>
    </citation>
    <scope>NUCLEOTIDE SEQUENCE [LARGE SCALE GENOMIC DNA]</scope>
    <source>
        <strain evidence="7">CCUG 36956</strain>
    </source>
</reference>
<keyword evidence="6" id="KW-0326">Glycosidase</keyword>
<keyword evidence="7" id="KW-1185">Reference proteome</keyword>
<dbReference type="PANTHER" id="PTHR10429">
    <property type="entry name" value="DNA-3-METHYLADENINE GLYCOSYLASE"/>
    <property type="match status" value="1"/>
</dbReference>
<accession>A0ABW1JZ95</accession>
<dbReference type="EMBL" id="JBHSQN010000017">
    <property type="protein sequence ID" value="MFC6014367.1"/>
    <property type="molecule type" value="Genomic_DNA"/>
</dbReference>
<evidence type="ECO:0000256" key="2">
    <source>
        <dbReference type="ARBA" id="ARBA00022763"/>
    </source>
</evidence>
<dbReference type="EC" id="3.2.2.-" evidence="5"/>
<evidence type="ECO:0000256" key="1">
    <source>
        <dbReference type="ARBA" id="ARBA00009232"/>
    </source>
</evidence>
<dbReference type="GO" id="GO:0016798">
    <property type="term" value="F:hydrolase activity, acting on glycosyl bonds"/>
    <property type="evidence" value="ECO:0007669"/>
    <property type="project" value="UniProtKB-KW"/>
</dbReference>
<sequence>MATVSAQELAVDPPTAARRLLGAVLWSGPVGLRVVEVEAYGSDPDGPWPDPAAHSWPGPTARNAVMFGPAGRLYVYRSYGIHLCVNVTGGFDGVAGAALIRAAEVVEGVEIVRERRPAARKDTDLARGPGNVGSALGVRMSDYGTELFDPFSALRLELRTPVSDNEIAAGPRVGVSLAADIPWRFWLPASPAVSAYRRSPRAPSV</sequence>
<gene>
    <name evidence="6" type="ORF">ACFP3H_25215</name>
</gene>
<dbReference type="Gene3D" id="3.10.300.10">
    <property type="entry name" value="Methylpurine-DNA glycosylase (MPG)"/>
    <property type="match status" value="1"/>
</dbReference>
<dbReference type="CDD" id="cd00540">
    <property type="entry name" value="AAG"/>
    <property type="match status" value="1"/>
</dbReference>
<proteinExistence type="inferred from homology"/>
<organism evidence="6 7">
    <name type="scientific">Nocardia lasii</name>
    <dbReference type="NCBI Taxonomy" id="1616107"/>
    <lineage>
        <taxon>Bacteria</taxon>
        <taxon>Bacillati</taxon>
        <taxon>Actinomycetota</taxon>
        <taxon>Actinomycetes</taxon>
        <taxon>Mycobacteriales</taxon>
        <taxon>Nocardiaceae</taxon>
        <taxon>Nocardia</taxon>
    </lineage>
</organism>
<evidence type="ECO:0000313" key="7">
    <source>
        <dbReference type="Proteomes" id="UP001596223"/>
    </source>
</evidence>
<dbReference type="NCBIfam" id="TIGR00567">
    <property type="entry name" value="3mg"/>
    <property type="match status" value="1"/>
</dbReference>
<dbReference type="HAMAP" id="MF_00527">
    <property type="entry name" value="3MGH"/>
    <property type="match status" value="1"/>
</dbReference>
<dbReference type="InterPro" id="IPR003180">
    <property type="entry name" value="MPG"/>
</dbReference>
<dbReference type="Proteomes" id="UP001596223">
    <property type="component" value="Unassembled WGS sequence"/>
</dbReference>
<dbReference type="RefSeq" id="WP_378609688.1">
    <property type="nucleotide sequence ID" value="NZ_JBHSQN010000017.1"/>
</dbReference>
<evidence type="ECO:0000313" key="6">
    <source>
        <dbReference type="EMBL" id="MFC6014367.1"/>
    </source>
</evidence>
<dbReference type="NCBIfam" id="NF002003">
    <property type="entry name" value="PRK00802.1-3"/>
    <property type="match status" value="1"/>
</dbReference>
<evidence type="ECO:0000256" key="3">
    <source>
        <dbReference type="ARBA" id="ARBA00022801"/>
    </source>
</evidence>
<keyword evidence="3 5" id="KW-0378">Hydrolase</keyword>
<keyword evidence="4 5" id="KW-0234">DNA repair</keyword>